<dbReference type="Pfam" id="PF17854">
    <property type="entry name" value="FtsK_alpha"/>
    <property type="match status" value="1"/>
</dbReference>
<dbReference type="InterPro" id="IPR050206">
    <property type="entry name" value="FtsK/SpoIIIE/SftA"/>
</dbReference>
<feature type="region of interest" description="Disordered" evidence="14">
    <location>
        <begin position="214"/>
        <end position="239"/>
    </location>
</feature>
<evidence type="ECO:0000256" key="4">
    <source>
        <dbReference type="ARBA" id="ARBA00022618"/>
    </source>
</evidence>
<dbReference type="InterPro" id="IPR036388">
    <property type="entry name" value="WH-like_DNA-bd_sf"/>
</dbReference>
<keyword evidence="9 15" id="KW-1133">Transmembrane helix</keyword>
<dbReference type="InterPro" id="IPR003593">
    <property type="entry name" value="AAA+_ATPase"/>
</dbReference>
<feature type="domain" description="FtsK" evidence="16">
    <location>
        <begin position="452"/>
        <end position="650"/>
    </location>
</feature>
<keyword evidence="11 15" id="KW-0472">Membrane</keyword>
<keyword evidence="10" id="KW-0238">DNA-binding</keyword>
<dbReference type="InterPro" id="IPR027417">
    <property type="entry name" value="P-loop_NTPase"/>
</dbReference>
<comment type="similarity">
    <text evidence="2">Belongs to the FtsK/SpoIIIE/SftA family.</text>
</comment>
<keyword evidence="5 15" id="KW-0812">Transmembrane</keyword>
<evidence type="ECO:0000256" key="11">
    <source>
        <dbReference type="ARBA" id="ARBA00023136"/>
    </source>
</evidence>
<dbReference type="SMART" id="SM00843">
    <property type="entry name" value="Ftsk_gamma"/>
    <property type="match status" value="1"/>
</dbReference>
<dbReference type="InterPro" id="IPR041027">
    <property type="entry name" value="FtsK_alpha"/>
</dbReference>
<evidence type="ECO:0000256" key="15">
    <source>
        <dbReference type="SAM" id="Phobius"/>
    </source>
</evidence>
<evidence type="ECO:0000256" key="8">
    <source>
        <dbReference type="ARBA" id="ARBA00022840"/>
    </source>
</evidence>
<evidence type="ECO:0000313" key="17">
    <source>
        <dbReference type="EMBL" id="SUZ98093.1"/>
    </source>
</evidence>
<reference evidence="17" key="1">
    <citation type="submission" date="2018-05" db="EMBL/GenBank/DDBJ databases">
        <authorList>
            <person name="Lanie J.A."/>
            <person name="Ng W.-L."/>
            <person name="Kazmierczak K.M."/>
            <person name="Andrzejewski T.M."/>
            <person name="Davidsen T.M."/>
            <person name="Wayne K.J."/>
            <person name="Tettelin H."/>
            <person name="Glass J.I."/>
            <person name="Rusch D."/>
            <person name="Podicherti R."/>
            <person name="Tsui H.-C.T."/>
            <person name="Winkler M.E."/>
        </authorList>
    </citation>
    <scope>NUCLEOTIDE SEQUENCE</scope>
</reference>
<evidence type="ECO:0000256" key="5">
    <source>
        <dbReference type="ARBA" id="ARBA00022692"/>
    </source>
</evidence>
<keyword evidence="7" id="KW-0159">Chromosome partition</keyword>
<dbReference type="SMART" id="SM00382">
    <property type="entry name" value="AAA"/>
    <property type="match status" value="1"/>
</dbReference>
<name>A0A381SAE6_9ZZZZ</name>
<evidence type="ECO:0000256" key="9">
    <source>
        <dbReference type="ARBA" id="ARBA00022989"/>
    </source>
</evidence>
<organism evidence="17">
    <name type="scientific">marine metagenome</name>
    <dbReference type="NCBI Taxonomy" id="408172"/>
    <lineage>
        <taxon>unclassified sequences</taxon>
        <taxon>metagenomes</taxon>
        <taxon>ecological metagenomes</taxon>
    </lineage>
</organism>
<feature type="transmembrane region" description="Helical" evidence="15">
    <location>
        <begin position="62"/>
        <end position="81"/>
    </location>
</feature>
<dbReference type="InterPro" id="IPR036390">
    <property type="entry name" value="WH_DNA-bd_sf"/>
</dbReference>
<keyword evidence="8" id="KW-0067">ATP-binding</keyword>
<proteinExistence type="inferred from homology"/>
<sequence>MKEERRLEILGIFIIALSFFILVSLGGFNPQEEPTISPSVKVENPMGRLGVTVAHFGIKLGFGYPIFILPLLGIVWGWFLFSKRKLEILFRPSAYLSGALCLLSISIGLILILNSQSDELNYLPSGLIGGLVTQFFIDFLGRAGVILLVIAGWLMLFRGYFTWNLYTPIAMINGKWKAWRTERSLVIKYKEKENVKRRHTQELISKIDAKKKMDENDVEPKSKEHLETNNGKKEGDRKLDLLSENEDRSVMVEAESLAEKNIEENKSVADRDGETIVAETNQDEIDINDIHVGEMASTEEVLIDDLEERRQSERKYHLPITDLLETPVNISDTMSRDELIDRANFLTQSLSTFGVEGRVVNVHPGPIITLFEVEPAEGVRVNKFVQLSDDLARVMEASRVRVIAPIPGKSSVGIEIPNRNPETVYFKSVVNSQEFVDAHSLLSLAVGKTTSGEIATLDLAKMPHLLIAGTTGSGKSVCINSIICSILYRATPAEVKFVMIDPKKVEMTLYKKLDGYHLLKMEDISEPIVTTTENAILALRALENEMDRRYNVLAEAVVRNIDEYNEKMGIQGETIMPFIVLVVDELADLMMMSAKDVETPIARLAQLARAVGIHLVIATQRPSVDVITGVIKANFPSRIAFQVATKIDSRTIIDQSGAEKLIGRGDMLHLGTGTSEAVRMHNAFLSLEEIEAVMEHICDQPKANEIILPTVREATLSDYSGDDGKTDELFQEAVSLVITHQQGSISLLQRRLKVGYSRAARLVDEMEQAGVVGPFTGSKAREVLVDESYLEIIRD</sequence>
<feature type="transmembrane region" description="Helical" evidence="15">
    <location>
        <begin position="7"/>
        <end position="28"/>
    </location>
</feature>
<evidence type="ECO:0000256" key="3">
    <source>
        <dbReference type="ARBA" id="ARBA00022475"/>
    </source>
</evidence>
<dbReference type="Pfam" id="PF01580">
    <property type="entry name" value="FtsK_SpoIIIE"/>
    <property type="match status" value="1"/>
</dbReference>
<keyword evidence="6" id="KW-0547">Nucleotide-binding</keyword>
<evidence type="ECO:0000256" key="1">
    <source>
        <dbReference type="ARBA" id="ARBA00004651"/>
    </source>
</evidence>
<feature type="transmembrane region" description="Helical" evidence="15">
    <location>
        <begin position="144"/>
        <end position="163"/>
    </location>
</feature>
<dbReference type="InterPro" id="IPR025199">
    <property type="entry name" value="FtsK_4TM"/>
</dbReference>
<dbReference type="SUPFAM" id="SSF52540">
    <property type="entry name" value="P-loop containing nucleoside triphosphate hydrolases"/>
    <property type="match status" value="1"/>
</dbReference>
<dbReference type="PROSITE" id="PS50901">
    <property type="entry name" value="FTSK"/>
    <property type="match status" value="1"/>
</dbReference>
<evidence type="ECO:0000256" key="13">
    <source>
        <dbReference type="ARBA" id="ARBA00025923"/>
    </source>
</evidence>
<evidence type="ECO:0000256" key="14">
    <source>
        <dbReference type="SAM" id="MobiDB-lite"/>
    </source>
</evidence>
<keyword evidence="3" id="KW-1003">Cell membrane</keyword>
<dbReference type="EMBL" id="UINC01002571">
    <property type="protein sequence ID" value="SUZ98093.1"/>
    <property type="molecule type" value="Genomic_DNA"/>
</dbReference>
<evidence type="ECO:0000256" key="6">
    <source>
        <dbReference type="ARBA" id="ARBA00022741"/>
    </source>
</evidence>
<evidence type="ECO:0000256" key="12">
    <source>
        <dbReference type="ARBA" id="ARBA00023306"/>
    </source>
</evidence>
<gene>
    <name evidence="17" type="ORF">METZ01_LOCUS50947</name>
</gene>
<dbReference type="InterPro" id="IPR018541">
    <property type="entry name" value="Ftsk_gamma"/>
</dbReference>
<dbReference type="Gene3D" id="3.30.980.40">
    <property type="match status" value="1"/>
</dbReference>
<dbReference type="GO" id="GO:0051301">
    <property type="term" value="P:cell division"/>
    <property type="evidence" value="ECO:0007669"/>
    <property type="project" value="UniProtKB-KW"/>
</dbReference>
<feature type="transmembrane region" description="Helical" evidence="15">
    <location>
        <begin position="93"/>
        <end position="114"/>
    </location>
</feature>
<dbReference type="PANTHER" id="PTHR22683:SF41">
    <property type="entry name" value="DNA TRANSLOCASE FTSK"/>
    <property type="match status" value="1"/>
</dbReference>
<dbReference type="Pfam" id="PF13491">
    <property type="entry name" value="FtsK_4TM"/>
    <property type="match status" value="1"/>
</dbReference>
<dbReference type="GO" id="GO:0005886">
    <property type="term" value="C:plasma membrane"/>
    <property type="evidence" value="ECO:0007669"/>
    <property type="project" value="UniProtKB-SubCell"/>
</dbReference>
<dbReference type="SUPFAM" id="SSF46785">
    <property type="entry name" value="Winged helix' DNA-binding domain"/>
    <property type="match status" value="1"/>
</dbReference>
<dbReference type="InterPro" id="IPR002543">
    <property type="entry name" value="FtsK_dom"/>
</dbReference>
<feature type="transmembrane region" description="Helical" evidence="15">
    <location>
        <begin position="120"/>
        <end position="137"/>
    </location>
</feature>
<comment type="subcellular location">
    <subcellularLocation>
        <location evidence="1">Cell membrane</location>
        <topology evidence="1">Multi-pass membrane protein</topology>
    </subcellularLocation>
</comment>
<dbReference type="CDD" id="cd01127">
    <property type="entry name" value="TrwB_TraG_TraD_VirD4"/>
    <property type="match status" value="1"/>
</dbReference>
<dbReference type="AlphaFoldDB" id="A0A381SAE6"/>
<dbReference type="GO" id="GO:0003677">
    <property type="term" value="F:DNA binding"/>
    <property type="evidence" value="ECO:0007669"/>
    <property type="project" value="UniProtKB-KW"/>
</dbReference>
<evidence type="ECO:0000256" key="7">
    <source>
        <dbReference type="ARBA" id="ARBA00022829"/>
    </source>
</evidence>
<keyword evidence="4" id="KW-0132">Cell division</keyword>
<dbReference type="Pfam" id="PF09397">
    <property type="entry name" value="FtsK_gamma"/>
    <property type="match status" value="1"/>
</dbReference>
<evidence type="ECO:0000256" key="10">
    <source>
        <dbReference type="ARBA" id="ARBA00023125"/>
    </source>
</evidence>
<dbReference type="Gene3D" id="1.10.10.10">
    <property type="entry name" value="Winged helix-like DNA-binding domain superfamily/Winged helix DNA-binding domain"/>
    <property type="match status" value="1"/>
</dbReference>
<protein>
    <recommendedName>
        <fullName evidence="16">FtsK domain-containing protein</fullName>
    </recommendedName>
</protein>
<comment type="subunit">
    <text evidence="13">Homohexamer. Forms a ring that surrounds DNA.</text>
</comment>
<keyword evidence="12" id="KW-0131">Cell cycle</keyword>
<dbReference type="PANTHER" id="PTHR22683">
    <property type="entry name" value="SPORULATION PROTEIN RELATED"/>
    <property type="match status" value="1"/>
</dbReference>
<evidence type="ECO:0000259" key="16">
    <source>
        <dbReference type="PROSITE" id="PS50901"/>
    </source>
</evidence>
<dbReference type="Gene3D" id="3.40.50.300">
    <property type="entry name" value="P-loop containing nucleotide triphosphate hydrolases"/>
    <property type="match status" value="1"/>
</dbReference>
<evidence type="ECO:0000256" key="2">
    <source>
        <dbReference type="ARBA" id="ARBA00006474"/>
    </source>
</evidence>
<dbReference type="GO" id="GO:0007059">
    <property type="term" value="P:chromosome segregation"/>
    <property type="evidence" value="ECO:0007669"/>
    <property type="project" value="UniProtKB-KW"/>
</dbReference>
<accession>A0A381SAE6</accession>
<dbReference type="GO" id="GO:0005524">
    <property type="term" value="F:ATP binding"/>
    <property type="evidence" value="ECO:0007669"/>
    <property type="project" value="UniProtKB-KW"/>
</dbReference>